<accession>K0TGH4</accession>
<organism evidence="3 4">
    <name type="scientific">Thalassiosira oceanica</name>
    <name type="common">Marine diatom</name>
    <dbReference type="NCBI Taxonomy" id="159749"/>
    <lineage>
        <taxon>Eukaryota</taxon>
        <taxon>Sar</taxon>
        <taxon>Stramenopiles</taxon>
        <taxon>Ochrophyta</taxon>
        <taxon>Bacillariophyta</taxon>
        <taxon>Coscinodiscophyceae</taxon>
        <taxon>Thalassiosirophycidae</taxon>
        <taxon>Thalassiosirales</taxon>
        <taxon>Thalassiosiraceae</taxon>
        <taxon>Thalassiosira</taxon>
    </lineage>
</organism>
<keyword evidence="2" id="KW-0472">Membrane</keyword>
<keyword evidence="2" id="KW-0812">Transmembrane</keyword>
<dbReference type="Proteomes" id="UP000266841">
    <property type="component" value="Unassembled WGS sequence"/>
</dbReference>
<evidence type="ECO:0000313" key="4">
    <source>
        <dbReference type="Proteomes" id="UP000266841"/>
    </source>
</evidence>
<evidence type="ECO:0000256" key="1">
    <source>
        <dbReference type="SAM" id="MobiDB-lite"/>
    </source>
</evidence>
<keyword evidence="4" id="KW-1185">Reference proteome</keyword>
<gene>
    <name evidence="3" type="ORF">THAOC_01713</name>
</gene>
<protein>
    <submittedName>
        <fullName evidence="3">Uncharacterized protein</fullName>
    </submittedName>
</protein>
<name>K0TGH4_THAOC</name>
<feature type="region of interest" description="Disordered" evidence="1">
    <location>
        <begin position="146"/>
        <end position="168"/>
    </location>
</feature>
<sequence length="168" mass="17815">DSGHTGHTSLPTTITTTTYYYVLLLLLLLLPAAAAAAATATATATLESSQSMPKLAGDATAKIYHLTLSVCWIPFVKPASGVQDDDEVYPARPSALYTPTDPLGRSKASVDLIQPSMQQLFSYSARVTQEKSSSDGRATLKSLKAVRTEHEASQGNHAAHSSLACNHK</sequence>
<reference evidence="3 4" key="1">
    <citation type="journal article" date="2012" name="Genome Biol.">
        <title>Genome and low-iron response of an oceanic diatom adapted to chronic iron limitation.</title>
        <authorList>
            <person name="Lommer M."/>
            <person name="Specht M."/>
            <person name="Roy A.S."/>
            <person name="Kraemer L."/>
            <person name="Andreson R."/>
            <person name="Gutowska M.A."/>
            <person name="Wolf J."/>
            <person name="Bergner S.V."/>
            <person name="Schilhabel M.B."/>
            <person name="Klostermeier U.C."/>
            <person name="Beiko R.G."/>
            <person name="Rosenstiel P."/>
            <person name="Hippler M."/>
            <person name="Laroche J."/>
        </authorList>
    </citation>
    <scope>NUCLEOTIDE SEQUENCE [LARGE SCALE GENOMIC DNA]</scope>
    <source>
        <strain evidence="3 4">CCMP1005</strain>
    </source>
</reference>
<feature type="transmembrane region" description="Helical" evidence="2">
    <location>
        <begin position="20"/>
        <end position="46"/>
    </location>
</feature>
<proteinExistence type="predicted"/>
<evidence type="ECO:0000313" key="3">
    <source>
        <dbReference type="EMBL" id="EJK76520.1"/>
    </source>
</evidence>
<feature type="non-terminal residue" evidence="3">
    <location>
        <position position="1"/>
    </location>
</feature>
<evidence type="ECO:0000256" key="2">
    <source>
        <dbReference type="SAM" id="Phobius"/>
    </source>
</evidence>
<dbReference type="EMBL" id="AGNL01002051">
    <property type="protein sequence ID" value="EJK76520.1"/>
    <property type="molecule type" value="Genomic_DNA"/>
</dbReference>
<keyword evidence="2" id="KW-1133">Transmembrane helix</keyword>
<comment type="caution">
    <text evidence="3">The sequence shown here is derived from an EMBL/GenBank/DDBJ whole genome shotgun (WGS) entry which is preliminary data.</text>
</comment>
<dbReference type="AlphaFoldDB" id="K0TGH4"/>